<feature type="compositionally biased region" description="Low complexity" evidence="7">
    <location>
        <begin position="437"/>
        <end position="450"/>
    </location>
</feature>
<accession>A0A8K0T6R7</accession>
<protein>
    <recommendedName>
        <fullName evidence="6">CENP-C homolog</fullName>
    </recommendedName>
</protein>
<feature type="compositionally biased region" description="Basic and acidic residues" evidence="7">
    <location>
        <begin position="571"/>
        <end position="590"/>
    </location>
</feature>
<feature type="compositionally biased region" description="Low complexity" evidence="7">
    <location>
        <begin position="391"/>
        <end position="402"/>
    </location>
</feature>
<feature type="compositionally biased region" description="Acidic residues" evidence="7">
    <location>
        <begin position="350"/>
        <end position="373"/>
    </location>
</feature>
<dbReference type="InterPro" id="IPR028386">
    <property type="entry name" value="CENP-C/Mif2/cnp3"/>
</dbReference>
<dbReference type="GO" id="GO:0051382">
    <property type="term" value="P:kinetochore assembly"/>
    <property type="evidence" value="ECO:0007669"/>
    <property type="project" value="InterPro"/>
</dbReference>
<dbReference type="AlphaFoldDB" id="A0A8K0T6R7"/>
<dbReference type="FunFam" id="2.60.120.10:FF:000033">
    <property type="entry name" value="Centromere protein C 1"/>
    <property type="match status" value="1"/>
</dbReference>
<dbReference type="CDD" id="cd06993">
    <property type="entry name" value="cupin_CENP-C_C"/>
    <property type="match status" value="1"/>
</dbReference>
<evidence type="ECO:0000256" key="7">
    <source>
        <dbReference type="SAM" id="MobiDB-lite"/>
    </source>
</evidence>
<feature type="compositionally biased region" description="Acidic residues" evidence="7">
    <location>
        <begin position="205"/>
        <end position="223"/>
    </location>
</feature>
<evidence type="ECO:0000256" key="4">
    <source>
        <dbReference type="ARBA" id="ARBA00023242"/>
    </source>
</evidence>
<dbReference type="SUPFAM" id="SSF51182">
    <property type="entry name" value="RmlC-like cupins"/>
    <property type="match status" value="1"/>
</dbReference>
<gene>
    <name evidence="10" type="ORF">B0T11DRAFT_322390</name>
</gene>
<feature type="compositionally biased region" description="Basic and acidic residues" evidence="7">
    <location>
        <begin position="340"/>
        <end position="349"/>
    </location>
</feature>
<dbReference type="Gene3D" id="2.60.120.10">
    <property type="entry name" value="Jelly Rolls"/>
    <property type="match status" value="1"/>
</dbReference>
<dbReference type="PANTHER" id="PTHR16684:SF11">
    <property type="entry name" value="CENTROMERE PROTEIN C"/>
    <property type="match status" value="1"/>
</dbReference>
<dbReference type="SMART" id="SM00384">
    <property type="entry name" value="AT_hook"/>
    <property type="match status" value="5"/>
</dbReference>
<dbReference type="InterPro" id="IPR014710">
    <property type="entry name" value="RmlC-like_jellyroll"/>
</dbReference>
<dbReference type="PANTHER" id="PTHR16684">
    <property type="entry name" value="CENTROMERE PROTEIN C"/>
    <property type="match status" value="1"/>
</dbReference>
<organism evidence="10 11">
    <name type="scientific">Plectosphaerella cucumerina</name>
    <dbReference type="NCBI Taxonomy" id="40658"/>
    <lineage>
        <taxon>Eukaryota</taxon>
        <taxon>Fungi</taxon>
        <taxon>Dikarya</taxon>
        <taxon>Ascomycota</taxon>
        <taxon>Pezizomycotina</taxon>
        <taxon>Sordariomycetes</taxon>
        <taxon>Hypocreomycetidae</taxon>
        <taxon>Glomerellales</taxon>
        <taxon>Plectosphaerellaceae</taxon>
        <taxon>Plectosphaerella</taxon>
    </lineage>
</organism>
<feature type="domain" description="Mif2/CENP-C cupin" evidence="8">
    <location>
        <begin position="641"/>
        <end position="725"/>
    </location>
</feature>
<feature type="compositionally biased region" description="Basic residues" evidence="7">
    <location>
        <begin position="557"/>
        <end position="570"/>
    </location>
</feature>
<dbReference type="GO" id="GO:0051315">
    <property type="term" value="P:attachment of mitotic spindle microtubules to kinetochore"/>
    <property type="evidence" value="ECO:0007669"/>
    <property type="project" value="TreeGrafter"/>
</dbReference>
<comment type="similarity">
    <text evidence="2">Belongs to the CENP-C/MIF2 family.</text>
</comment>
<dbReference type="InterPro" id="IPR017956">
    <property type="entry name" value="AT_hook_DNA-bd_motif"/>
</dbReference>
<dbReference type="EMBL" id="JAGPXD010000007">
    <property type="protein sequence ID" value="KAH7347729.1"/>
    <property type="molecule type" value="Genomic_DNA"/>
</dbReference>
<keyword evidence="4" id="KW-0539">Nucleus</keyword>
<evidence type="ECO:0000313" key="11">
    <source>
        <dbReference type="Proteomes" id="UP000813385"/>
    </source>
</evidence>
<feature type="domain" description="Mif2 N-terminal" evidence="9">
    <location>
        <begin position="17"/>
        <end position="145"/>
    </location>
</feature>
<dbReference type="InterPro" id="IPR025974">
    <property type="entry name" value="Mif2/CENP-C_cupin"/>
</dbReference>
<comment type="function">
    <text evidence="5">Component of the kinetochore, a multiprotein complex that assembles on centromeric DNA and attaches chromosomes to spindle microtubules, mediating chromosome segregation and sister chromatid segregation during meiosis and mitosis. Component of the inner kinetochore constitutive centromere-associated network (CCAN), which serves as a structural platform for outer kinetochore assembly.</text>
</comment>
<evidence type="ECO:0000256" key="5">
    <source>
        <dbReference type="ARBA" id="ARBA00057947"/>
    </source>
</evidence>
<evidence type="ECO:0000313" key="10">
    <source>
        <dbReference type="EMBL" id="KAH7347729.1"/>
    </source>
</evidence>
<feature type="compositionally biased region" description="Acidic residues" evidence="7">
    <location>
        <begin position="173"/>
        <end position="187"/>
    </location>
</feature>
<dbReference type="InterPro" id="IPR011051">
    <property type="entry name" value="RmlC_Cupin_sf"/>
</dbReference>
<feature type="region of interest" description="Disordered" evidence="7">
    <location>
        <begin position="551"/>
        <end position="590"/>
    </location>
</feature>
<sequence>MAPRGAARRSEAHTEEYRELGVAGRKTGVVLPNLGARDEHGMAAIDKLFSSSPDNQTPNAADDKTQGAMDMDLEEDTGPGPLSIMKGAHKLLPRGTSPRKTNMQSPALRNPLLGRSSSPVRGTIVDSDPVDEANPQRAGSVARKLSYANGARAKASRANGTQSNGHKRPLQNVEDDEEEDDTDDDGDIQAHDTSNGQDDSMQMLGDDDSIASVEEEAETDETIESPPPAKAKPGRRGRPAKAKEPSPEPEPESASESEPEALPAFDDEPTADDEDGPMSPEPEPAPKPVEAAKKRGRPATKPAPAEKPAKKQAPAEKATAKKQAPAEKPAPKKRGRPSKKSLEAQKAQEEPEPEPEPEASTVVEEEEEEEEEDPRPPKRSRITEKAPRPAPKTALKAAPKAAGGRGRPKATPAMTAPSPEPEPEKEPTPEPIKPKSKAAAAEVSKKNAPAVKKGRPGRPSKANVGEDSVLETVQKGPPLPKSRGLYSVKRDGSEGIQTTRSGRHSYAPLHYWRNERVLYNSDNDVWEDSVNPRGKHEKFVLPSTKGVVRIEEEPVEHKRKARGPRPKAKSRAAESQEPEHHREPLEPWELGEGRIEGETIVWDPDYEFNPPAPDEPVSFEINQLAMSSEAIQTRNVRDATFRFTKLLSMPFFGSGIVDLPPGAEKKPKNSRKNHMTFFVHYGKVLVTVNETQFRISAGGYWNVPRGNYYNIQNDYEQPARLFFTQGCEMMIAQPDGRSVLEGPNMDTTVGI</sequence>
<dbReference type="GO" id="GO:0005634">
    <property type="term" value="C:nucleus"/>
    <property type="evidence" value="ECO:0007669"/>
    <property type="project" value="UniProtKB-SubCell"/>
</dbReference>
<keyword evidence="11" id="KW-1185">Reference proteome</keyword>
<name>A0A8K0T6R7_9PEZI</name>
<reference evidence="10" key="1">
    <citation type="journal article" date="2021" name="Nat. Commun.">
        <title>Genetic determinants of endophytism in the Arabidopsis root mycobiome.</title>
        <authorList>
            <person name="Mesny F."/>
            <person name="Miyauchi S."/>
            <person name="Thiergart T."/>
            <person name="Pickel B."/>
            <person name="Atanasova L."/>
            <person name="Karlsson M."/>
            <person name="Huettel B."/>
            <person name="Barry K.W."/>
            <person name="Haridas S."/>
            <person name="Chen C."/>
            <person name="Bauer D."/>
            <person name="Andreopoulos W."/>
            <person name="Pangilinan J."/>
            <person name="LaButti K."/>
            <person name="Riley R."/>
            <person name="Lipzen A."/>
            <person name="Clum A."/>
            <person name="Drula E."/>
            <person name="Henrissat B."/>
            <person name="Kohler A."/>
            <person name="Grigoriev I.V."/>
            <person name="Martin F.M."/>
            <person name="Hacquard S."/>
        </authorList>
    </citation>
    <scope>NUCLEOTIDE SEQUENCE</scope>
    <source>
        <strain evidence="10">MPI-CAGE-AT-0016</strain>
    </source>
</reference>
<feature type="compositionally biased region" description="Polar residues" evidence="7">
    <location>
        <begin position="191"/>
        <end position="200"/>
    </location>
</feature>
<evidence type="ECO:0000256" key="6">
    <source>
        <dbReference type="ARBA" id="ARBA00075033"/>
    </source>
</evidence>
<keyword evidence="3" id="KW-0238">DNA-binding</keyword>
<proteinExistence type="inferred from homology"/>
<dbReference type="InterPro" id="IPR028929">
    <property type="entry name" value="Mif2_N"/>
</dbReference>
<dbReference type="GO" id="GO:0019237">
    <property type="term" value="F:centromeric DNA binding"/>
    <property type="evidence" value="ECO:0007669"/>
    <property type="project" value="InterPro"/>
</dbReference>
<feature type="compositionally biased region" description="Low complexity" evidence="7">
    <location>
        <begin position="311"/>
        <end position="327"/>
    </location>
</feature>
<feature type="region of interest" description="Disordered" evidence="7">
    <location>
        <begin position="49"/>
        <end position="501"/>
    </location>
</feature>
<dbReference type="GO" id="GO:0000776">
    <property type="term" value="C:kinetochore"/>
    <property type="evidence" value="ECO:0007669"/>
    <property type="project" value="InterPro"/>
</dbReference>
<evidence type="ECO:0000256" key="1">
    <source>
        <dbReference type="ARBA" id="ARBA00004123"/>
    </source>
</evidence>
<evidence type="ECO:0000259" key="8">
    <source>
        <dbReference type="Pfam" id="PF11699"/>
    </source>
</evidence>
<comment type="caution">
    <text evidence="10">The sequence shown here is derived from an EMBL/GenBank/DDBJ whole genome shotgun (WGS) entry which is preliminary data.</text>
</comment>
<evidence type="ECO:0000256" key="3">
    <source>
        <dbReference type="ARBA" id="ARBA00023125"/>
    </source>
</evidence>
<dbReference type="Proteomes" id="UP000813385">
    <property type="component" value="Unassembled WGS sequence"/>
</dbReference>
<feature type="compositionally biased region" description="Polar residues" evidence="7">
    <location>
        <begin position="98"/>
        <end position="107"/>
    </location>
</feature>
<dbReference type="OrthoDB" id="1939643at2759"/>
<dbReference type="Pfam" id="PF15624">
    <property type="entry name" value="Mif2_N"/>
    <property type="match status" value="1"/>
</dbReference>
<dbReference type="Pfam" id="PF11699">
    <property type="entry name" value="CENP-C_C"/>
    <property type="match status" value="1"/>
</dbReference>
<evidence type="ECO:0000259" key="9">
    <source>
        <dbReference type="Pfam" id="PF15624"/>
    </source>
</evidence>
<dbReference type="GO" id="GO:0051455">
    <property type="term" value="P:spindle attachment to meiosis I kinetochore"/>
    <property type="evidence" value="ECO:0007669"/>
    <property type="project" value="TreeGrafter"/>
</dbReference>
<feature type="compositionally biased region" description="Acidic residues" evidence="7">
    <location>
        <begin position="247"/>
        <end position="276"/>
    </location>
</feature>
<evidence type="ECO:0000256" key="2">
    <source>
        <dbReference type="ARBA" id="ARBA00010291"/>
    </source>
</evidence>
<feature type="compositionally biased region" description="Polar residues" evidence="7">
    <location>
        <begin position="49"/>
        <end position="59"/>
    </location>
</feature>
<comment type="subcellular location">
    <subcellularLocation>
        <location evidence="1">Nucleus</location>
    </subcellularLocation>
</comment>